<dbReference type="EMBL" id="KQ982828">
    <property type="protein sequence ID" value="KYQ50128.1"/>
    <property type="molecule type" value="Genomic_DNA"/>
</dbReference>
<reference evidence="1 2" key="1">
    <citation type="submission" date="2015-09" db="EMBL/GenBank/DDBJ databases">
        <title>Trachymyrmex zeteki WGS genome.</title>
        <authorList>
            <person name="Nygaard S."/>
            <person name="Hu H."/>
            <person name="Boomsma J."/>
            <person name="Zhang G."/>
        </authorList>
    </citation>
    <scope>NUCLEOTIDE SEQUENCE [LARGE SCALE GENOMIC DNA]</scope>
    <source>
        <strain evidence="1">Tzet28-1</strain>
        <tissue evidence="1">Whole body</tissue>
    </source>
</reference>
<keyword evidence="2" id="KW-1185">Reference proteome</keyword>
<evidence type="ECO:0000313" key="1">
    <source>
        <dbReference type="EMBL" id="KYQ50128.1"/>
    </source>
</evidence>
<dbReference type="Proteomes" id="UP000075809">
    <property type="component" value="Unassembled WGS sequence"/>
</dbReference>
<name>A0A151WQQ0_9HYME</name>
<organism evidence="1 2">
    <name type="scientific">Mycetomoellerius zeteki</name>
    <dbReference type="NCBI Taxonomy" id="64791"/>
    <lineage>
        <taxon>Eukaryota</taxon>
        <taxon>Metazoa</taxon>
        <taxon>Ecdysozoa</taxon>
        <taxon>Arthropoda</taxon>
        <taxon>Hexapoda</taxon>
        <taxon>Insecta</taxon>
        <taxon>Pterygota</taxon>
        <taxon>Neoptera</taxon>
        <taxon>Endopterygota</taxon>
        <taxon>Hymenoptera</taxon>
        <taxon>Apocrita</taxon>
        <taxon>Aculeata</taxon>
        <taxon>Formicoidea</taxon>
        <taxon>Formicidae</taxon>
        <taxon>Myrmicinae</taxon>
        <taxon>Mycetomoellerius</taxon>
    </lineage>
</organism>
<sequence length="89" mass="10332">MRTKKGIRYLEPSANYEIFFSSRLVGWAVCARNSAQLKKYSQRRLSTESRSRVSAFHFSRAPITSLEVPFANPPFCHNHGSSWNIKYYV</sequence>
<proteinExistence type="predicted"/>
<evidence type="ECO:0000313" key="2">
    <source>
        <dbReference type="Proteomes" id="UP000075809"/>
    </source>
</evidence>
<dbReference type="AlphaFoldDB" id="A0A151WQQ0"/>
<protein>
    <submittedName>
        <fullName evidence="1">Uncharacterized protein</fullName>
    </submittedName>
</protein>
<gene>
    <name evidence="1" type="ORF">ALC60_10784</name>
</gene>
<accession>A0A151WQQ0</accession>